<accession>A6UWK7</accession>
<dbReference type="PANTHER" id="PTHR31332:SF0">
    <property type="entry name" value="7-HYDROXYMETHYL CHLOROPHYLL A REDUCTASE, CHLOROPLASTIC"/>
    <property type="match status" value="1"/>
</dbReference>
<dbReference type="InterPro" id="IPR007516">
    <property type="entry name" value="Co_F420_Hydgase/DH_bsu_N"/>
</dbReference>
<evidence type="ECO:0000259" key="4">
    <source>
        <dbReference type="PROSITE" id="PS51379"/>
    </source>
</evidence>
<dbReference type="SUPFAM" id="SSF54862">
    <property type="entry name" value="4Fe-4S ferredoxins"/>
    <property type="match status" value="1"/>
</dbReference>
<protein>
    <submittedName>
        <fullName evidence="5">Coenzyme F420 hydrogenase/dehydrogenase beta subunit domain protein</fullName>
    </submittedName>
</protein>
<dbReference type="PROSITE" id="PS51379">
    <property type="entry name" value="4FE4S_FER_2"/>
    <property type="match status" value="1"/>
</dbReference>
<dbReference type="PANTHER" id="PTHR31332">
    <property type="entry name" value="7-HYDROXYMETHYL CHLOROPHYLL A REDUCTASE, CHLOROPLASTIC"/>
    <property type="match status" value="1"/>
</dbReference>
<dbReference type="KEGG" id="mae:Maeo_1303"/>
<name>A6UWK7_META3</name>
<dbReference type="RefSeq" id="WP_011974011.1">
    <property type="nucleotide sequence ID" value="NC_009635.1"/>
</dbReference>
<evidence type="ECO:0000256" key="1">
    <source>
        <dbReference type="ARBA" id="ARBA00022723"/>
    </source>
</evidence>
<keyword evidence="1" id="KW-0479">Metal-binding</keyword>
<feature type="domain" description="4Fe-4S ferredoxin-type" evidence="4">
    <location>
        <begin position="8"/>
        <end position="37"/>
    </location>
</feature>
<dbReference type="InterPro" id="IPR007525">
    <property type="entry name" value="FrhB_FdhB_C"/>
</dbReference>
<dbReference type="Pfam" id="PF00037">
    <property type="entry name" value="Fer4"/>
    <property type="match status" value="1"/>
</dbReference>
<evidence type="ECO:0000313" key="5">
    <source>
        <dbReference type="EMBL" id="ABR56879.1"/>
    </source>
</evidence>
<dbReference type="GO" id="GO:0052592">
    <property type="term" value="F:oxidoreductase activity, acting on CH or CH2 groups, with an iron-sulfur protein as acceptor"/>
    <property type="evidence" value="ECO:0007669"/>
    <property type="project" value="TreeGrafter"/>
</dbReference>
<sequence>MNSYLNLKEEVWDKDICSGCGACVAVCPVDNIYFKEDSPIKFICDECACIISPVEEIEYPVSAEFCKTTLYDVPCGACYGACPRTKNKVIPTVKNGIGRVLQSVKAKSKIEVKEAQSGGVVSAILASAFDEGLIDGAIVMMEDKWTMEPQSYLATSKEEVLKSAGSRYNWNVPILRALKDAVMVKKLKKIAIVGTPCVMNAVHQIMASDNDLLKPFKDTIRLKIGLFCFETYNYEKMMEIFEKNNINPWDVRKMDIEKGKLLIKLRDGEVIKFKLDEVEDAMRAGCKVCGDFSGIVADLSVGNVGAPSNYSTILIRNDWGAGFFKRAVDNEYVEYGEGVNMNAVEKLVKLKKQRVKQ</sequence>
<dbReference type="Pfam" id="PF04432">
    <property type="entry name" value="FrhB_FdhB_C"/>
    <property type="match status" value="1"/>
</dbReference>
<dbReference type="OrthoDB" id="38261at2157"/>
<proteinExistence type="predicted"/>
<dbReference type="EMBL" id="CP000743">
    <property type="protein sequence ID" value="ABR56879.1"/>
    <property type="molecule type" value="Genomic_DNA"/>
</dbReference>
<evidence type="ECO:0000313" key="6">
    <source>
        <dbReference type="Proteomes" id="UP000001106"/>
    </source>
</evidence>
<dbReference type="GeneID" id="5326614"/>
<dbReference type="InterPro" id="IPR045220">
    <property type="entry name" value="FRHB/FDHB/HCAR-like"/>
</dbReference>
<dbReference type="GO" id="GO:0051536">
    <property type="term" value="F:iron-sulfur cluster binding"/>
    <property type="evidence" value="ECO:0007669"/>
    <property type="project" value="UniProtKB-KW"/>
</dbReference>
<dbReference type="STRING" id="419665.Maeo_1303"/>
<dbReference type="eggNOG" id="arCOG02650">
    <property type="taxonomic scope" value="Archaea"/>
</dbReference>
<dbReference type="InterPro" id="IPR017900">
    <property type="entry name" value="4Fe4S_Fe_S_CS"/>
</dbReference>
<dbReference type="AlphaFoldDB" id="A6UWK7"/>
<dbReference type="Proteomes" id="UP000001106">
    <property type="component" value="Chromosome"/>
</dbReference>
<dbReference type="PROSITE" id="PS00198">
    <property type="entry name" value="4FE4S_FER_1"/>
    <property type="match status" value="1"/>
</dbReference>
<dbReference type="Gene3D" id="3.30.70.20">
    <property type="match status" value="1"/>
</dbReference>
<keyword evidence="3" id="KW-0411">Iron-sulfur</keyword>
<dbReference type="GO" id="GO:0046872">
    <property type="term" value="F:metal ion binding"/>
    <property type="evidence" value="ECO:0007669"/>
    <property type="project" value="UniProtKB-KW"/>
</dbReference>
<reference evidence="5" key="1">
    <citation type="submission" date="2007-06" db="EMBL/GenBank/DDBJ databases">
        <title>Complete sequence of Methanococcus aeolicus Nankai-3.</title>
        <authorList>
            <consortium name="US DOE Joint Genome Institute"/>
            <person name="Copeland A."/>
            <person name="Lucas S."/>
            <person name="Lapidus A."/>
            <person name="Barry K."/>
            <person name="Glavina del Rio T."/>
            <person name="Dalin E."/>
            <person name="Tice H."/>
            <person name="Pitluck S."/>
            <person name="Chain P."/>
            <person name="Malfatti S."/>
            <person name="Shin M."/>
            <person name="Vergez L."/>
            <person name="Schmutz J."/>
            <person name="Larimer F."/>
            <person name="Land M."/>
            <person name="Hauser L."/>
            <person name="Kyrpides N."/>
            <person name="Lykidis A."/>
            <person name="Sieprawska-Lupa M."/>
            <person name="Whitman W.B."/>
            <person name="Richardson P."/>
        </authorList>
    </citation>
    <scope>NUCLEOTIDE SEQUENCE [LARGE SCALE GENOMIC DNA]</scope>
    <source>
        <strain evidence="5">Nankai-3</strain>
    </source>
</reference>
<gene>
    <name evidence="5" type="ordered locus">Maeo_1303</name>
</gene>
<organism evidence="5 6">
    <name type="scientific">Methanococcus aeolicus (strain ATCC BAA-1280 / DSM 17508 / OCM 812 / Nankai-3)</name>
    <dbReference type="NCBI Taxonomy" id="419665"/>
    <lineage>
        <taxon>Archaea</taxon>
        <taxon>Methanobacteriati</taxon>
        <taxon>Methanobacteriota</taxon>
        <taxon>Methanomada group</taxon>
        <taxon>Methanococci</taxon>
        <taxon>Methanococcales</taxon>
        <taxon>Methanococcaceae</taxon>
        <taxon>Methanococcus</taxon>
    </lineage>
</organism>
<evidence type="ECO:0000256" key="2">
    <source>
        <dbReference type="ARBA" id="ARBA00023004"/>
    </source>
</evidence>
<evidence type="ECO:0000256" key="3">
    <source>
        <dbReference type="ARBA" id="ARBA00023014"/>
    </source>
</evidence>
<dbReference type="HOGENOM" id="CLU_037958_0_0_2"/>
<keyword evidence="6" id="KW-1185">Reference proteome</keyword>
<keyword evidence="2" id="KW-0408">Iron</keyword>
<dbReference type="Pfam" id="PF04422">
    <property type="entry name" value="FrhB_FdhB_N"/>
    <property type="match status" value="1"/>
</dbReference>
<dbReference type="InterPro" id="IPR017896">
    <property type="entry name" value="4Fe4S_Fe-S-bd"/>
</dbReference>